<evidence type="ECO:0008006" key="4">
    <source>
        <dbReference type="Google" id="ProtNLM"/>
    </source>
</evidence>
<sequence length="176" mass="18433">MPSPGGRAALALVTLLAGCAGFAPAPTPSPTVTPAPVPTPAPATTPAPFDATTTYPIGPVEPTCPAGPDGSEQRYPPVFTQNVTVNGTWADGADAAVLAERAALGTEFDPRSPLFPATRSHERIRIAGETFDPRERFDIDRFAIIAAVENPTFHALVLPPNDGRTRVVLHRTTSLC</sequence>
<dbReference type="EMBL" id="QMDX01000005">
    <property type="protein sequence ID" value="TSD13959.1"/>
    <property type="molecule type" value="Genomic_DNA"/>
</dbReference>
<evidence type="ECO:0000313" key="3">
    <source>
        <dbReference type="Proteomes" id="UP000319894"/>
    </source>
</evidence>
<comment type="caution">
    <text evidence="2">The sequence shown here is derived from an EMBL/GenBank/DDBJ whole genome shotgun (WGS) entry which is preliminary data.</text>
</comment>
<dbReference type="AlphaFoldDB" id="A0A554N9D1"/>
<evidence type="ECO:0000313" key="2">
    <source>
        <dbReference type="EMBL" id="TSD13959.1"/>
    </source>
</evidence>
<reference evidence="2 3" key="1">
    <citation type="submission" date="2018-06" db="EMBL/GenBank/DDBJ databases">
        <title>Natronomonas sp. F16-60 a new haloarchaeon isolated from a solar saltern of Isla Cristina, Huelva, Spain.</title>
        <authorList>
            <person name="Duran-Viseras A."/>
            <person name="Sanchez-Porro C."/>
            <person name="Ventosa A."/>
        </authorList>
    </citation>
    <scope>NUCLEOTIDE SEQUENCE [LARGE SCALE GENOMIC DNA]</scope>
    <source>
        <strain evidence="2 3">F16-60</strain>
    </source>
</reference>
<feature type="region of interest" description="Disordered" evidence="1">
    <location>
        <begin position="29"/>
        <end position="74"/>
    </location>
</feature>
<dbReference type="RefSeq" id="WP_144262008.1">
    <property type="nucleotide sequence ID" value="NZ_QMDX01000005.1"/>
</dbReference>
<proteinExistence type="predicted"/>
<keyword evidence="3" id="KW-1185">Reference proteome</keyword>
<feature type="compositionally biased region" description="Low complexity" evidence="1">
    <location>
        <begin position="46"/>
        <end position="56"/>
    </location>
</feature>
<accession>A0A554N9D1</accession>
<organism evidence="2 3">
    <name type="scientific">Haloglomus irregulare</name>
    <dbReference type="NCBI Taxonomy" id="2234134"/>
    <lineage>
        <taxon>Archaea</taxon>
        <taxon>Methanobacteriati</taxon>
        <taxon>Methanobacteriota</taxon>
        <taxon>Stenosarchaea group</taxon>
        <taxon>Halobacteria</taxon>
        <taxon>Halobacteriales</taxon>
        <taxon>Natronomonadaceae</taxon>
        <taxon>Haloglomus</taxon>
    </lineage>
</organism>
<evidence type="ECO:0000256" key="1">
    <source>
        <dbReference type="SAM" id="MobiDB-lite"/>
    </source>
</evidence>
<dbReference type="PROSITE" id="PS51257">
    <property type="entry name" value="PROKAR_LIPOPROTEIN"/>
    <property type="match status" value="1"/>
</dbReference>
<protein>
    <recommendedName>
        <fullName evidence="4">Lipoprotein</fullName>
    </recommendedName>
</protein>
<name>A0A554N9D1_9EURY</name>
<dbReference type="Proteomes" id="UP000319894">
    <property type="component" value="Unassembled WGS sequence"/>
</dbReference>
<dbReference type="InParanoid" id="A0A554N9D1"/>
<gene>
    <name evidence="2" type="ORF">DP107_09945</name>
</gene>
<feature type="compositionally biased region" description="Pro residues" evidence="1">
    <location>
        <begin position="29"/>
        <end position="45"/>
    </location>
</feature>